<dbReference type="SUPFAM" id="SSF57756">
    <property type="entry name" value="Retrovirus zinc finger-like domains"/>
    <property type="match status" value="1"/>
</dbReference>
<dbReference type="OrthoDB" id="10022108at2759"/>
<name>A0A9N9REK8_9NEOP</name>
<dbReference type="AlphaFoldDB" id="A0A9N9REK8"/>
<evidence type="ECO:0000313" key="3">
    <source>
        <dbReference type="Proteomes" id="UP001153714"/>
    </source>
</evidence>
<feature type="compositionally biased region" description="Polar residues" evidence="1">
    <location>
        <begin position="10"/>
        <end position="33"/>
    </location>
</feature>
<reference evidence="2" key="1">
    <citation type="submission" date="2021-12" db="EMBL/GenBank/DDBJ databases">
        <authorList>
            <person name="King R."/>
        </authorList>
    </citation>
    <scope>NUCLEOTIDE SEQUENCE</scope>
</reference>
<evidence type="ECO:0008006" key="4">
    <source>
        <dbReference type="Google" id="ProtNLM"/>
    </source>
</evidence>
<reference evidence="2" key="2">
    <citation type="submission" date="2022-10" db="EMBL/GenBank/DDBJ databases">
        <authorList>
            <consortium name="ENA_rothamsted_submissions"/>
            <consortium name="culmorum"/>
            <person name="King R."/>
        </authorList>
    </citation>
    <scope>NUCLEOTIDE SEQUENCE</scope>
</reference>
<dbReference type="InterPro" id="IPR036875">
    <property type="entry name" value="Znf_CCHC_sf"/>
</dbReference>
<gene>
    <name evidence="2" type="ORF">DIATSA_LOCUS12019</name>
</gene>
<accession>A0A9N9REK8</accession>
<evidence type="ECO:0000313" key="2">
    <source>
        <dbReference type="EMBL" id="CAG9794666.1"/>
    </source>
</evidence>
<evidence type="ECO:0000256" key="1">
    <source>
        <dbReference type="SAM" id="MobiDB-lite"/>
    </source>
</evidence>
<protein>
    <recommendedName>
        <fullName evidence="4">CCHC-type domain-containing protein</fullName>
    </recommendedName>
</protein>
<sequence length="316" mass="35734">MRKTLARVKTLNSDVKSKSQSTYARVTATNSVKPANKSPFSERRSAITLNTSSPRAFIGSHPALVVTPIDKDSNRDANTAELKRILKEASVPNPNHFRLIFKGKIRLQFNSIEEQEKAADHLKATATDKFIVEPERKDHPRIILKGIYKDTPSDQLVHEINDRNPELNITNEKDLQLRFTSSNSNQSLYNAILVVTPTLWQKLSLIQPARFKIGFQKVHYEEFPAFKHCRKCAQFGYTQGQCKSNQICTHCGLSDHIRKECPTANKTPSCIVGHSTRYQNLKISWMKNTTRSIIPALDSSLCGTESNPKWIMAISN</sequence>
<keyword evidence="3" id="KW-1185">Reference proteome</keyword>
<dbReference type="Proteomes" id="UP001153714">
    <property type="component" value="Chromosome 7"/>
</dbReference>
<dbReference type="EMBL" id="OU893338">
    <property type="protein sequence ID" value="CAG9794666.1"/>
    <property type="molecule type" value="Genomic_DNA"/>
</dbReference>
<dbReference type="GO" id="GO:0008270">
    <property type="term" value="F:zinc ion binding"/>
    <property type="evidence" value="ECO:0007669"/>
    <property type="project" value="InterPro"/>
</dbReference>
<proteinExistence type="predicted"/>
<organism evidence="2 3">
    <name type="scientific">Diatraea saccharalis</name>
    <name type="common">sugarcane borer</name>
    <dbReference type="NCBI Taxonomy" id="40085"/>
    <lineage>
        <taxon>Eukaryota</taxon>
        <taxon>Metazoa</taxon>
        <taxon>Ecdysozoa</taxon>
        <taxon>Arthropoda</taxon>
        <taxon>Hexapoda</taxon>
        <taxon>Insecta</taxon>
        <taxon>Pterygota</taxon>
        <taxon>Neoptera</taxon>
        <taxon>Endopterygota</taxon>
        <taxon>Lepidoptera</taxon>
        <taxon>Glossata</taxon>
        <taxon>Ditrysia</taxon>
        <taxon>Pyraloidea</taxon>
        <taxon>Crambidae</taxon>
        <taxon>Crambinae</taxon>
        <taxon>Diatraea</taxon>
    </lineage>
</organism>
<feature type="region of interest" description="Disordered" evidence="1">
    <location>
        <begin position="1"/>
        <end position="43"/>
    </location>
</feature>
<dbReference type="GO" id="GO:0003676">
    <property type="term" value="F:nucleic acid binding"/>
    <property type="evidence" value="ECO:0007669"/>
    <property type="project" value="InterPro"/>
</dbReference>